<evidence type="ECO:0000256" key="2">
    <source>
        <dbReference type="SAM" id="SignalP"/>
    </source>
</evidence>
<protein>
    <submittedName>
        <fullName evidence="3">Uncharacterized protein</fullName>
    </submittedName>
</protein>
<name>A0A9X1NF73_9ACTN</name>
<dbReference type="EMBL" id="JAJOMB010000009">
    <property type="protein sequence ID" value="MCD5312950.1"/>
    <property type="molecule type" value="Genomic_DNA"/>
</dbReference>
<keyword evidence="4" id="KW-1185">Reference proteome</keyword>
<dbReference type="RefSeq" id="WP_231443684.1">
    <property type="nucleotide sequence ID" value="NZ_JAJOMB010000009.1"/>
</dbReference>
<dbReference type="PROSITE" id="PS51257">
    <property type="entry name" value="PROKAR_LIPOPROTEIN"/>
    <property type="match status" value="1"/>
</dbReference>
<feature type="signal peptide" evidence="2">
    <location>
        <begin position="1"/>
        <end position="32"/>
    </location>
</feature>
<sequence length="139" mass="14114">MSHVFGKAVRILVAVPLAGLMLAGCGAGSDSAAEPPTSVEDIIGGQASESPGASDINSLLVCDAVESALADAGEQASAQEVRTQLRKTLNAAFKGSTTPDVTIADSDVDRLMNKGCPGERAKALTAADMEELASLSARR</sequence>
<feature type="chain" id="PRO_5040813683" evidence="2">
    <location>
        <begin position="33"/>
        <end position="139"/>
    </location>
</feature>
<reference evidence="3" key="1">
    <citation type="submission" date="2021-11" db="EMBL/GenBank/DDBJ databases">
        <title>Streptomyces corallinus and Kineosporia corallina sp. nov., two new coral-derived marine actinobacteria.</title>
        <authorList>
            <person name="Buangrab K."/>
            <person name="Sutthacheep M."/>
            <person name="Yeemin T."/>
            <person name="Harunari E."/>
            <person name="Igarashi Y."/>
            <person name="Sripreechasak P."/>
            <person name="Kanchanasin P."/>
            <person name="Tanasupawat S."/>
            <person name="Phongsopitanun W."/>
        </authorList>
    </citation>
    <scope>NUCLEOTIDE SEQUENCE</scope>
    <source>
        <strain evidence="3">JCM 31032</strain>
    </source>
</reference>
<accession>A0A9X1NF73</accession>
<proteinExistence type="predicted"/>
<dbReference type="Proteomes" id="UP001138997">
    <property type="component" value="Unassembled WGS sequence"/>
</dbReference>
<evidence type="ECO:0000256" key="1">
    <source>
        <dbReference type="SAM" id="MobiDB-lite"/>
    </source>
</evidence>
<gene>
    <name evidence="3" type="ORF">LR394_18745</name>
</gene>
<dbReference type="AlphaFoldDB" id="A0A9X1NF73"/>
<organism evidence="3 4">
    <name type="scientific">Kineosporia babensis</name>
    <dbReference type="NCBI Taxonomy" id="499548"/>
    <lineage>
        <taxon>Bacteria</taxon>
        <taxon>Bacillati</taxon>
        <taxon>Actinomycetota</taxon>
        <taxon>Actinomycetes</taxon>
        <taxon>Kineosporiales</taxon>
        <taxon>Kineosporiaceae</taxon>
        <taxon>Kineosporia</taxon>
    </lineage>
</organism>
<keyword evidence="2" id="KW-0732">Signal</keyword>
<comment type="caution">
    <text evidence="3">The sequence shown here is derived from an EMBL/GenBank/DDBJ whole genome shotgun (WGS) entry which is preliminary data.</text>
</comment>
<feature type="region of interest" description="Disordered" evidence="1">
    <location>
        <begin position="29"/>
        <end position="52"/>
    </location>
</feature>
<evidence type="ECO:0000313" key="4">
    <source>
        <dbReference type="Proteomes" id="UP001138997"/>
    </source>
</evidence>
<evidence type="ECO:0000313" key="3">
    <source>
        <dbReference type="EMBL" id="MCD5312950.1"/>
    </source>
</evidence>